<feature type="domain" description="Winged helix Storkhead-box1" evidence="2">
    <location>
        <begin position="98"/>
        <end position="176"/>
    </location>
</feature>
<feature type="region of interest" description="Disordered" evidence="1">
    <location>
        <begin position="404"/>
        <end position="442"/>
    </location>
</feature>
<feature type="region of interest" description="Disordered" evidence="1">
    <location>
        <begin position="740"/>
        <end position="775"/>
    </location>
</feature>
<feature type="compositionally biased region" description="Basic and acidic residues" evidence="1">
    <location>
        <begin position="200"/>
        <end position="209"/>
    </location>
</feature>
<dbReference type="Proteomes" id="UP001359485">
    <property type="component" value="Unassembled WGS sequence"/>
</dbReference>
<dbReference type="InterPro" id="IPR040126">
    <property type="entry name" value="STOX1/2"/>
</dbReference>
<protein>
    <recommendedName>
        <fullName evidence="2">Winged helix Storkhead-box1 domain-containing protein</fullName>
    </recommendedName>
</protein>
<dbReference type="InterPro" id="IPR019391">
    <property type="entry name" value="Storkhead-box_WHD"/>
</dbReference>
<evidence type="ECO:0000313" key="3">
    <source>
        <dbReference type="EMBL" id="KAK6642002.1"/>
    </source>
</evidence>
<evidence type="ECO:0000259" key="2">
    <source>
        <dbReference type="Pfam" id="PF10264"/>
    </source>
</evidence>
<feature type="region of interest" description="Disordered" evidence="1">
    <location>
        <begin position="641"/>
        <end position="672"/>
    </location>
</feature>
<feature type="compositionally biased region" description="Basic and acidic residues" evidence="1">
    <location>
        <begin position="648"/>
        <end position="672"/>
    </location>
</feature>
<feature type="region of interest" description="Disordered" evidence="1">
    <location>
        <begin position="182"/>
        <end position="209"/>
    </location>
</feature>
<name>A0ABR1BIM1_POLSC</name>
<evidence type="ECO:0000313" key="4">
    <source>
        <dbReference type="Proteomes" id="UP001359485"/>
    </source>
</evidence>
<dbReference type="PANTHER" id="PTHR22437:SF0">
    <property type="entry name" value="FI21431P1"/>
    <property type="match status" value="1"/>
</dbReference>
<dbReference type="Pfam" id="PF10264">
    <property type="entry name" value="WHD_Storkhead"/>
    <property type="match status" value="1"/>
</dbReference>
<organism evidence="3 4">
    <name type="scientific">Polyplax serrata</name>
    <name type="common">Common mouse louse</name>
    <dbReference type="NCBI Taxonomy" id="468196"/>
    <lineage>
        <taxon>Eukaryota</taxon>
        <taxon>Metazoa</taxon>
        <taxon>Ecdysozoa</taxon>
        <taxon>Arthropoda</taxon>
        <taxon>Hexapoda</taxon>
        <taxon>Insecta</taxon>
        <taxon>Pterygota</taxon>
        <taxon>Neoptera</taxon>
        <taxon>Paraneoptera</taxon>
        <taxon>Psocodea</taxon>
        <taxon>Troctomorpha</taxon>
        <taxon>Phthiraptera</taxon>
        <taxon>Anoplura</taxon>
        <taxon>Polyplacidae</taxon>
        <taxon>Polyplax</taxon>
    </lineage>
</organism>
<dbReference type="EMBL" id="JAWJWF010000001">
    <property type="protein sequence ID" value="KAK6642002.1"/>
    <property type="molecule type" value="Genomic_DNA"/>
</dbReference>
<gene>
    <name evidence="3" type="ORF">RUM44_013725</name>
</gene>
<comment type="caution">
    <text evidence="3">The sequence shown here is derived from an EMBL/GenBank/DDBJ whole genome shotgun (WGS) entry which is preliminary data.</text>
</comment>
<keyword evidence="4" id="KW-1185">Reference proteome</keyword>
<accession>A0ABR1BIM1</accession>
<proteinExistence type="predicted"/>
<reference evidence="3 4" key="1">
    <citation type="submission" date="2023-09" db="EMBL/GenBank/DDBJ databases">
        <title>Genomes of two closely related lineages of the louse Polyplax serrata with different host specificities.</title>
        <authorList>
            <person name="Martinu J."/>
            <person name="Tarabai H."/>
            <person name="Stefka J."/>
            <person name="Hypsa V."/>
        </authorList>
    </citation>
    <scope>NUCLEOTIDE SEQUENCE [LARGE SCALE GENOMIC DNA]</scope>
    <source>
        <strain evidence="3">98ZLc_SE</strain>
    </source>
</reference>
<sequence>MSNIDVGHLVKSKQLSETSNFVCQETAATSHPHLEVVEKHQTVRVKKQNREGLIHPLERLKGAGFASFLTRTGHVTPTNTLRAPTCQGLISDIDDCLVSLINQGQFTPLPEALCWVILELTSSGQHAVLESIRNCLHLSFPDIEKPSSQVVYDTLAKLMSDKKIYQTSQGYFIVTPETRRLRPQKQSDLSPHMKRTHRRSYSDVREESRTKGLLMSNEEALAYVHGEMTTIRDGDVTHQSIQTNLADVICGGNPNDKILYATIPKRNTPFPLERRNSLKLFGSNKRLNGSLTRSGSMKYIPHKSATMLTDSSSSTEYTSQDYQPLSTKKTSFLTRLFRRSSRKRGLSAPPTIHTFSAQFPPAEWFNPKVIHMHCVGTQTKPQDLNSEDQLLNWEMETNARYVTPRVGSKSLGREGQTQKDGHIYQKPKHQNEKSSGNGDSLKRKQEMERMRLLKSDHLSADILPTSDRSFYRQLYGQERSSRRSSFSKSSKSLNRNYEYGNKTESRIYEEIKNKSSDSFPKLESSSGNLNDGIYTKINAKKTRSNEGFISEEKAGKKEIISNPTTPKYKRKVEKRSSSLPRRKISLTSIQKSDGVTHTDFPYDEKLLKSEDPITPNLTNRRSSSYENVNFEEDFMKKLDINCSGKGRHQGDNENKENGEKEKKNERGDADGKYKTLNPLYLHLEDVCSHDMTSLTSSGYDTQTNSIVSTSDQIPYSLKLNKNYLNSTTPPPSLTITEDFEQHKNKAPSESSSRSISPYSPPAGKSTGYSSMRSQDHKPLLNVSSNISVTTTGNKNSLSVQVMTNPRSEAPKVYVSSNTEAGSKSVKTTRITDKAEIFVQSPVNSVVTLQNYKNEKNSNLERFPSLYSPREVLKTGYGFESYDFRSVNGDDDSDLDDRRKFSDLDIGSISKNQENCSIDNFVIDSEKDDFGLSHKPIPRHFALGGDPEKSLKLSGMTDGKLTKSGSKIPVMKNRKNLDRPSSIEGSQSLLGNRKSDLVKKDFHEFPSLSDLSVNFKSIAAQNILNNISLTSVDTLVEVNMAANNLNDKSNPLVNVHTDFGII</sequence>
<feature type="compositionally biased region" description="Low complexity" evidence="1">
    <location>
        <begin position="747"/>
        <end position="757"/>
    </location>
</feature>
<dbReference type="PANTHER" id="PTHR22437">
    <property type="entry name" value="WINGED HELIX DOMAIN-CONTAINING PROTEIN"/>
    <property type="match status" value="1"/>
</dbReference>
<evidence type="ECO:0000256" key="1">
    <source>
        <dbReference type="SAM" id="MobiDB-lite"/>
    </source>
</evidence>